<keyword evidence="3" id="KW-1185">Reference proteome</keyword>
<proteinExistence type="predicted"/>
<sequence length="154" mass="17340">MHKTPLHMQCQYAYKACTNPRTQKKDGEVHKLCALHRDKANSVQKIYAAKRRARMREQRKQRVIQSKLLGDDSSSTGLVASVQMTPSLEPIPYKATVAPTIDTMDILGLDVFLSEPLISPIRCPSESHAFSTEEYDILCKLLLDDSTRGFAAYL</sequence>
<accession>A0A485K6H8</accession>
<name>A0A485K6H8_9STRA</name>
<dbReference type="EMBL" id="VJMH01000015">
    <property type="protein sequence ID" value="KAF0720406.1"/>
    <property type="molecule type" value="Genomic_DNA"/>
</dbReference>
<evidence type="ECO:0000313" key="3">
    <source>
        <dbReference type="Proteomes" id="UP000332933"/>
    </source>
</evidence>
<dbReference type="EMBL" id="CAADRA010000015">
    <property type="protein sequence ID" value="VFT77562.1"/>
    <property type="molecule type" value="Genomic_DNA"/>
</dbReference>
<protein>
    <submittedName>
        <fullName evidence="2">Aste57867_336 protein</fullName>
    </submittedName>
</protein>
<dbReference type="OrthoDB" id="66908at2759"/>
<reference evidence="1" key="2">
    <citation type="submission" date="2019-06" db="EMBL/GenBank/DDBJ databases">
        <title>Genomics analysis of Aphanomyces spp. identifies a new class of oomycete effector associated with host adaptation.</title>
        <authorList>
            <person name="Gaulin E."/>
        </authorList>
    </citation>
    <scope>NUCLEOTIDE SEQUENCE</scope>
    <source>
        <strain evidence="1">CBS 578.67</strain>
    </source>
</reference>
<dbReference type="Proteomes" id="UP000332933">
    <property type="component" value="Unassembled WGS sequence"/>
</dbReference>
<organism evidence="2 3">
    <name type="scientific">Aphanomyces stellatus</name>
    <dbReference type="NCBI Taxonomy" id="120398"/>
    <lineage>
        <taxon>Eukaryota</taxon>
        <taxon>Sar</taxon>
        <taxon>Stramenopiles</taxon>
        <taxon>Oomycota</taxon>
        <taxon>Saprolegniomycetes</taxon>
        <taxon>Saprolegniales</taxon>
        <taxon>Verrucalvaceae</taxon>
        <taxon>Aphanomyces</taxon>
    </lineage>
</organism>
<evidence type="ECO:0000313" key="2">
    <source>
        <dbReference type="EMBL" id="VFT77562.1"/>
    </source>
</evidence>
<dbReference type="AlphaFoldDB" id="A0A485K6H8"/>
<reference evidence="2 3" key="1">
    <citation type="submission" date="2019-03" db="EMBL/GenBank/DDBJ databases">
        <authorList>
            <person name="Gaulin E."/>
            <person name="Dumas B."/>
        </authorList>
    </citation>
    <scope>NUCLEOTIDE SEQUENCE [LARGE SCALE GENOMIC DNA]</scope>
    <source>
        <strain evidence="2">CBS 568.67</strain>
    </source>
</reference>
<evidence type="ECO:0000313" key="1">
    <source>
        <dbReference type="EMBL" id="KAF0720406.1"/>
    </source>
</evidence>
<gene>
    <name evidence="2" type="primary">Aste57867_336</name>
    <name evidence="1" type="ORF">As57867_000336</name>
    <name evidence="2" type="ORF">ASTE57867_336</name>
</gene>